<dbReference type="AlphaFoldDB" id="A0A4Z2HR48"/>
<organism evidence="2 3">
    <name type="scientific">Liparis tanakae</name>
    <name type="common">Tanaka's snailfish</name>
    <dbReference type="NCBI Taxonomy" id="230148"/>
    <lineage>
        <taxon>Eukaryota</taxon>
        <taxon>Metazoa</taxon>
        <taxon>Chordata</taxon>
        <taxon>Craniata</taxon>
        <taxon>Vertebrata</taxon>
        <taxon>Euteleostomi</taxon>
        <taxon>Actinopterygii</taxon>
        <taxon>Neopterygii</taxon>
        <taxon>Teleostei</taxon>
        <taxon>Neoteleostei</taxon>
        <taxon>Acanthomorphata</taxon>
        <taxon>Eupercaria</taxon>
        <taxon>Perciformes</taxon>
        <taxon>Cottioidei</taxon>
        <taxon>Cottales</taxon>
        <taxon>Liparidae</taxon>
        <taxon>Liparis</taxon>
    </lineage>
</organism>
<evidence type="ECO:0000256" key="1">
    <source>
        <dbReference type="SAM" id="MobiDB-lite"/>
    </source>
</evidence>
<reference evidence="2 3" key="1">
    <citation type="submission" date="2019-03" db="EMBL/GenBank/DDBJ databases">
        <title>First draft genome of Liparis tanakae, snailfish: a comprehensive survey of snailfish specific genes.</title>
        <authorList>
            <person name="Kim W."/>
            <person name="Song I."/>
            <person name="Jeong J.-H."/>
            <person name="Kim D."/>
            <person name="Kim S."/>
            <person name="Ryu S."/>
            <person name="Song J.Y."/>
            <person name="Lee S.K."/>
        </authorList>
    </citation>
    <scope>NUCLEOTIDE SEQUENCE [LARGE SCALE GENOMIC DNA]</scope>
    <source>
        <tissue evidence="2">Muscle</tissue>
    </source>
</reference>
<dbReference type="EMBL" id="SRLO01000198">
    <property type="protein sequence ID" value="TNN67785.1"/>
    <property type="molecule type" value="Genomic_DNA"/>
</dbReference>
<gene>
    <name evidence="2" type="ORF">EYF80_021939</name>
</gene>
<comment type="caution">
    <text evidence="2">The sequence shown here is derived from an EMBL/GenBank/DDBJ whole genome shotgun (WGS) entry which is preliminary data.</text>
</comment>
<dbReference type="Proteomes" id="UP000314294">
    <property type="component" value="Unassembled WGS sequence"/>
</dbReference>
<evidence type="ECO:0000313" key="3">
    <source>
        <dbReference type="Proteomes" id="UP000314294"/>
    </source>
</evidence>
<sequence>MQQNMQNYKHVRLTQLRLAVNRALEQKVHRRIRFDSRCKHTDDISQPRPRCTESQEIFSSVGGSLGGVPLHPPHHPKQHAAHGGNGYLARAHLDPRHAEIFCKQ</sequence>
<proteinExistence type="predicted"/>
<feature type="region of interest" description="Disordered" evidence="1">
    <location>
        <begin position="62"/>
        <end position="84"/>
    </location>
</feature>
<name>A0A4Z2HR48_9TELE</name>
<protein>
    <submittedName>
        <fullName evidence="2">Uncharacterized protein</fullName>
    </submittedName>
</protein>
<accession>A0A4Z2HR48</accession>
<keyword evidence="3" id="KW-1185">Reference proteome</keyword>
<evidence type="ECO:0000313" key="2">
    <source>
        <dbReference type="EMBL" id="TNN67785.1"/>
    </source>
</evidence>